<evidence type="ECO:0000313" key="12">
    <source>
        <dbReference type="EMBL" id="TLX61890.1"/>
    </source>
</evidence>
<evidence type="ECO:0000256" key="7">
    <source>
        <dbReference type="ARBA" id="ARBA00023002"/>
    </source>
</evidence>
<dbReference type="AlphaFoldDB" id="A0A5R9QA56"/>
<reference evidence="12 13" key="1">
    <citation type="journal article" date="2017" name="Eur. J. Clin. Microbiol. Infect. Dis.">
        <title>Uncommonly isolated clinical Pseudomonas: identification and phylogenetic assignation.</title>
        <authorList>
            <person name="Mulet M."/>
            <person name="Gomila M."/>
            <person name="Ramirez A."/>
            <person name="Cardew S."/>
            <person name="Moore E.R."/>
            <person name="Lalucat J."/>
            <person name="Garcia-Valdes E."/>
        </authorList>
    </citation>
    <scope>NUCLEOTIDE SEQUENCE [LARGE SCALE GENOMIC DNA]</scope>
    <source>
        <strain evidence="12 13">SD129</strain>
    </source>
</reference>
<comment type="cofactor">
    <cofactor evidence="1">
        <name>Fe(2+)</name>
        <dbReference type="ChEBI" id="CHEBI:29033"/>
    </cofactor>
</comment>
<comment type="caution">
    <text evidence="12">The sequence shown here is derived from an EMBL/GenBank/DDBJ whole genome shotgun (WGS) entry which is preliminary data.</text>
</comment>
<sequence>MDPQRADLYPSRQQPRPSWQERLDPVVYRNDLDNAPIAADQIERFERDGYLVIPNLFSAEEVALFRQELDRMRQDPAVADSGKTIREPGSGAIRSVFDIHSDNPLFARIARDARTAGIARFILGGELYVHQSRMNFKPGFNGKEFYWHSDFETWHTEDGMPRMRALSCSILLTDNAPHNGPLMLIPGSHRHYIRCVGETPENHYEQSLRKQEIGVPDDASLTELADRYGIDTATGPAGSVVFFDCNTMHGSNGNITPSARSNLFYVYNAVENAVQAPFCGRGPRPDFVAERDDFAPLDIAPQRYL</sequence>
<dbReference type="Pfam" id="PF05721">
    <property type="entry name" value="PhyH"/>
    <property type="match status" value="1"/>
</dbReference>
<keyword evidence="5" id="KW-0479">Metal-binding</keyword>
<evidence type="ECO:0000256" key="11">
    <source>
        <dbReference type="SAM" id="MobiDB-lite"/>
    </source>
</evidence>
<evidence type="ECO:0000256" key="5">
    <source>
        <dbReference type="ARBA" id="ARBA00022723"/>
    </source>
</evidence>
<dbReference type="RefSeq" id="WP_138412612.1">
    <property type="nucleotide sequence ID" value="NZ_QLAG01000031.1"/>
</dbReference>
<dbReference type="InterPro" id="IPR012774">
    <property type="entry name" value="EctD"/>
</dbReference>
<dbReference type="EMBL" id="QLAG01000031">
    <property type="protein sequence ID" value="TLX61890.1"/>
    <property type="molecule type" value="Genomic_DNA"/>
</dbReference>
<protein>
    <recommendedName>
        <fullName evidence="10">Ectoine hydroxylase</fullName>
        <ecNumber evidence="10">1.14.11.55</ecNumber>
    </recommendedName>
</protein>
<proteinExistence type="inferred from homology"/>
<evidence type="ECO:0000256" key="10">
    <source>
        <dbReference type="NCBIfam" id="TIGR02408"/>
    </source>
</evidence>
<comment type="subunit">
    <text evidence="4">Homodimer.</text>
</comment>
<dbReference type="SUPFAM" id="SSF51197">
    <property type="entry name" value="Clavaminate synthase-like"/>
    <property type="match status" value="1"/>
</dbReference>
<comment type="similarity">
    <text evidence="3">Belongs to the PhyH family. EctD subfamily.</text>
</comment>
<dbReference type="GO" id="GO:0016706">
    <property type="term" value="F:2-oxoglutarate-dependent dioxygenase activity"/>
    <property type="evidence" value="ECO:0007669"/>
    <property type="project" value="InterPro"/>
</dbReference>
<dbReference type="EC" id="1.14.11.55" evidence="10"/>
<evidence type="ECO:0000256" key="9">
    <source>
        <dbReference type="ARBA" id="ARBA00049228"/>
    </source>
</evidence>
<dbReference type="Proteomes" id="UP000306753">
    <property type="component" value="Unassembled WGS sequence"/>
</dbReference>
<dbReference type="InterPro" id="IPR008775">
    <property type="entry name" value="Phytyl_CoA_dOase-like"/>
</dbReference>
<evidence type="ECO:0000256" key="3">
    <source>
        <dbReference type="ARBA" id="ARBA00007851"/>
    </source>
</evidence>
<evidence type="ECO:0000256" key="4">
    <source>
        <dbReference type="ARBA" id="ARBA00011738"/>
    </source>
</evidence>
<keyword evidence="8" id="KW-0408">Iron</keyword>
<keyword evidence="6" id="KW-0223">Dioxygenase</keyword>
<dbReference type="PANTHER" id="PTHR20883">
    <property type="entry name" value="PHYTANOYL-COA DIOXYGENASE DOMAIN CONTAINING 1"/>
    <property type="match status" value="1"/>
</dbReference>
<comment type="catalytic activity">
    <reaction evidence="9">
        <text>L-ectoine + 2-oxoglutarate + O2 = 5-hydroxyectoine + succinate + CO2</text>
        <dbReference type="Rhea" id="RHEA:45740"/>
        <dbReference type="ChEBI" id="CHEBI:15379"/>
        <dbReference type="ChEBI" id="CHEBI:16526"/>
        <dbReference type="ChEBI" id="CHEBI:16810"/>
        <dbReference type="ChEBI" id="CHEBI:30031"/>
        <dbReference type="ChEBI" id="CHEBI:58515"/>
        <dbReference type="ChEBI" id="CHEBI:85413"/>
        <dbReference type="EC" id="1.14.11.55"/>
    </reaction>
</comment>
<evidence type="ECO:0000313" key="13">
    <source>
        <dbReference type="Proteomes" id="UP000306753"/>
    </source>
</evidence>
<feature type="region of interest" description="Disordered" evidence="11">
    <location>
        <begin position="1"/>
        <end position="22"/>
    </location>
</feature>
<dbReference type="PANTHER" id="PTHR20883:SF48">
    <property type="entry name" value="ECTOINE DIOXYGENASE"/>
    <property type="match status" value="1"/>
</dbReference>
<dbReference type="FunFam" id="2.60.120.620:FF:000016">
    <property type="entry name" value="Ectoine hydroxylase"/>
    <property type="match status" value="1"/>
</dbReference>
<evidence type="ECO:0000256" key="2">
    <source>
        <dbReference type="ARBA" id="ARBA00004063"/>
    </source>
</evidence>
<dbReference type="GO" id="GO:0005506">
    <property type="term" value="F:iron ion binding"/>
    <property type="evidence" value="ECO:0007669"/>
    <property type="project" value="UniProtKB-ARBA"/>
</dbReference>
<evidence type="ECO:0000256" key="6">
    <source>
        <dbReference type="ARBA" id="ARBA00022964"/>
    </source>
</evidence>
<dbReference type="NCBIfam" id="TIGR02408">
    <property type="entry name" value="ectoine_ThpD"/>
    <property type="match status" value="1"/>
</dbReference>
<comment type="function">
    <text evidence="2">Involved in the biosynthesis of 5-hydroxyectoine, called compatible solute, which helps organisms to survive extreme osmotic stress by acting as a highly soluble organic osmolyte. Catalyzes the 2-oxoglutarate-dependent selective hydroxylation of L-ectoine to yield (4S,5S)-5-hydroxyectoine.</text>
</comment>
<evidence type="ECO:0000256" key="8">
    <source>
        <dbReference type="ARBA" id="ARBA00023004"/>
    </source>
</evidence>
<accession>A0A5R9QA56</accession>
<gene>
    <name evidence="12" type="primary">thpD</name>
    <name evidence="12" type="ORF">DN820_19050</name>
</gene>
<keyword evidence="13" id="KW-1185">Reference proteome</keyword>
<organism evidence="12 13">
    <name type="scientific">Stutzerimonas nosocomialis</name>
    <dbReference type="NCBI Taxonomy" id="1056496"/>
    <lineage>
        <taxon>Bacteria</taxon>
        <taxon>Pseudomonadati</taxon>
        <taxon>Pseudomonadota</taxon>
        <taxon>Gammaproteobacteria</taxon>
        <taxon>Pseudomonadales</taxon>
        <taxon>Pseudomonadaceae</taxon>
        <taxon>Stutzerimonas</taxon>
    </lineage>
</organism>
<dbReference type="Gene3D" id="2.60.120.620">
    <property type="entry name" value="q2cbj1_9rhob like domain"/>
    <property type="match status" value="1"/>
</dbReference>
<keyword evidence="7 12" id="KW-0560">Oxidoreductase</keyword>
<name>A0A5R9QA56_9GAMM</name>
<evidence type="ECO:0000256" key="1">
    <source>
        <dbReference type="ARBA" id="ARBA00001954"/>
    </source>
</evidence>